<gene>
    <name evidence="1" type="primary">jg4678</name>
    <name evidence="1" type="ORF">PAEG_LOCUS7461</name>
</gene>
<dbReference type="AlphaFoldDB" id="A0A8S4QYY1"/>
<dbReference type="EMBL" id="CAKXAJ010021977">
    <property type="protein sequence ID" value="CAH2226769.1"/>
    <property type="molecule type" value="Genomic_DNA"/>
</dbReference>
<comment type="caution">
    <text evidence="1">The sequence shown here is derived from an EMBL/GenBank/DDBJ whole genome shotgun (WGS) entry which is preliminary data.</text>
</comment>
<organism evidence="1 2">
    <name type="scientific">Pararge aegeria aegeria</name>
    <dbReference type="NCBI Taxonomy" id="348720"/>
    <lineage>
        <taxon>Eukaryota</taxon>
        <taxon>Metazoa</taxon>
        <taxon>Ecdysozoa</taxon>
        <taxon>Arthropoda</taxon>
        <taxon>Hexapoda</taxon>
        <taxon>Insecta</taxon>
        <taxon>Pterygota</taxon>
        <taxon>Neoptera</taxon>
        <taxon>Endopterygota</taxon>
        <taxon>Lepidoptera</taxon>
        <taxon>Glossata</taxon>
        <taxon>Ditrysia</taxon>
        <taxon>Papilionoidea</taxon>
        <taxon>Nymphalidae</taxon>
        <taxon>Satyrinae</taxon>
        <taxon>Satyrini</taxon>
        <taxon>Parargina</taxon>
        <taxon>Pararge</taxon>
    </lineage>
</organism>
<reference evidence="1" key="1">
    <citation type="submission" date="2022-03" db="EMBL/GenBank/DDBJ databases">
        <authorList>
            <person name="Lindestad O."/>
        </authorList>
    </citation>
    <scope>NUCLEOTIDE SEQUENCE</scope>
</reference>
<protein>
    <submittedName>
        <fullName evidence="1">Jg4678 protein</fullName>
    </submittedName>
</protein>
<name>A0A8S4QYY1_9NEOP</name>
<accession>A0A8S4QYY1</accession>
<evidence type="ECO:0000313" key="1">
    <source>
        <dbReference type="EMBL" id="CAH2226769.1"/>
    </source>
</evidence>
<sequence length="70" mass="7727">PPKADAGDKECSKSTFAVGANENVGRVCVYLTRCYAARTITSDDYQKSYCIVNNRYAGVCCPRDDVDRKP</sequence>
<proteinExistence type="predicted"/>
<evidence type="ECO:0000313" key="2">
    <source>
        <dbReference type="Proteomes" id="UP000838756"/>
    </source>
</evidence>
<dbReference type="OrthoDB" id="299997at2759"/>
<keyword evidence="2" id="KW-1185">Reference proteome</keyword>
<feature type="non-terminal residue" evidence="1">
    <location>
        <position position="1"/>
    </location>
</feature>
<dbReference type="Proteomes" id="UP000838756">
    <property type="component" value="Unassembled WGS sequence"/>
</dbReference>